<evidence type="ECO:0000313" key="2">
    <source>
        <dbReference type="WBParaSite" id="maker-uti_cns_0008431-snap-gene-0.13-mRNA-1"/>
    </source>
</evidence>
<reference evidence="2" key="1">
    <citation type="submission" date="2016-11" db="UniProtKB">
        <authorList>
            <consortium name="WormBaseParasite"/>
        </authorList>
    </citation>
    <scope>IDENTIFICATION</scope>
</reference>
<accession>A0A1I8HX93</accession>
<protein>
    <submittedName>
        <fullName evidence="2">Alternative protein</fullName>
    </submittedName>
</protein>
<evidence type="ECO:0000313" key="1">
    <source>
        <dbReference type="Proteomes" id="UP000095280"/>
    </source>
</evidence>
<sequence>METLMMLNMMMSTTQTLQQLKMRKANQRKRNEAANLLAAATVLV</sequence>
<organism evidence="1 2">
    <name type="scientific">Macrostomum lignano</name>
    <dbReference type="NCBI Taxonomy" id="282301"/>
    <lineage>
        <taxon>Eukaryota</taxon>
        <taxon>Metazoa</taxon>
        <taxon>Spiralia</taxon>
        <taxon>Lophotrochozoa</taxon>
        <taxon>Platyhelminthes</taxon>
        <taxon>Rhabditophora</taxon>
        <taxon>Macrostomorpha</taxon>
        <taxon>Macrostomida</taxon>
        <taxon>Macrostomidae</taxon>
        <taxon>Macrostomum</taxon>
    </lineage>
</organism>
<dbReference type="WBParaSite" id="maker-uti_cns_0008431-snap-gene-0.13-mRNA-1">
    <property type="protein sequence ID" value="maker-uti_cns_0008431-snap-gene-0.13-mRNA-1"/>
    <property type="gene ID" value="maker-uti_cns_0008431-snap-gene-0.13"/>
</dbReference>
<keyword evidence="1" id="KW-1185">Reference proteome</keyword>
<name>A0A1I8HX93_9PLAT</name>
<proteinExistence type="predicted"/>
<dbReference type="AlphaFoldDB" id="A0A1I8HX93"/>
<dbReference type="Proteomes" id="UP000095280">
    <property type="component" value="Unplaced"/>
</dbReference>